<gene>
    <name evidence="1" type="ORF">ABXZ32_05410</name>
</gene>
<dbReference type="RefSeq" id="WP_354617648.1">
    <property type="nucleotide sequence ID" value="NZ_JBEWYP010000002.1"/>
</dbReference>
<evidence type="ECO:0000313" key="1">
    <source>
        <dbReference type="EMBL" id="MET7028819.1"/>
    </source>
</evidence>
<evidence type="ECO:0000313" key="2">
    <source>
        <dbReference type="Proteomes" id="UP001549773"/>
    </source>
</evidence>
<dbReference type="Proteomes" id="UP001549773">
    <property type="component" value="Unassembled WGS sequence"/>
</dbReference>
<proteinExistence type="predicted"/>
<organism evidence="1 2">
    <name type="scientific">Sediminicola luteus</name>
    <dbReference type="NCBI Taxonomy" id="319238"/>
    <lineage>
        <taxon>Bacteria</taxon>
        <taxon>Pseudomonadati</taxon>
        <taxon>Bacteroidota</taxon>
        <taxon>Flavobacteriia</taxon>
        <taxon>Flavobacteriales</taxon>
        <taxon>Flavobacteriaceae</taxon>
        <taxon>Sediminicola</taxon>
    </lineage>
</organism>
<dbReference type="EMBL" id="JBEWYP010000002">
    <property type="protein sequence ID" value="MET7028819.1"/>
    <property type="molecule type" value="Genomic_DNA"/>
</dbReference>
<name>A0ABV2TU69_9FLAO</name>
<sequence>MKSIKTNILNFLILSIGLTSCSSQKTLQTEVPFEIGVATVQEWMGGKEESGTGHLVSVPVLNITKDVRFQEMFYHGQVVQVTTESHGNGLMIKGNFTLAPQKPDIIMHADPKKEVGNQPPSLQENSVKDFPFDHKPQEAVLSYIIKNRVKYVKISGMKEKSPLIYSTKPKN</sequence>
<accession>A0ABV2TU69</accession>
<evidence type="ECO:0008006" key="3">
    <source>
        <dbReference type="Google" id="ProtNLM"/>
    </source>
</evidence>
<reference evidence="1 2" key="1">
    <citation type="submission" date="2024-07" db="EMBL/GenBank/DDBJ databases">
        <title>The genome sequence of type strain Sediminicola luteus GDMCC 1.2596T.</title>
        <authorList>
            <person name="Liu Y."/>
        </authorList>
    </citation>
    <scope>NUCLEOTIDE SEQUENCE [LARGE SCALE GENOMIC DNA]</scope>
    <source>
        <strain evidence="1 2">GDMCC 1.2596</strain>
    </source>
</reference>
<protein>
    <recommendedName>
        <fullName evidence="3">CHRD domain-containing protein</fullName>
    </recommendedName>
</protein>
<dbReference type="PROSITE" id="PS51257">
    <property type="entry name" value="PROKAR_LIPOPROTEIN"/>
    <property type="match status" value="1"/>
</dbReference>
<comment type="caution">
    <text evidence="1">The sequence shown here is derived from an EMBL/GenBank/DDBJ whole genome shotgun (WGS) entry which is preliminary data.</text>
</comment>
<keyword evidence="2" id="KW-1185">Reference proteome</keyword>